<comment type="caution">
    <text evidence="5">The sequence shown here is derived from an EMBL/GenBank/DDBJ whole genome shotgun (WGS) entry which is preliminary data.</text>
</comment>
<dbReference type="EMBL" id="AYXT01000002">
    <property type="protein sequence ID" value="ETF03640.1"/>
    <property type="molecule type" value="Genomic_DNA"/>
</dbReference>
<dbReference type="Pfam" id="PF00106">
    <property type="entry name" value="adh_short"/>
    <property type="match status" value="1"/>
</dbReference>
<dbReference type="InterPro" id="IPR057326">
    <property type="entry name" value="KR_dom"/>
</dbReference>
<feature type="domain" description="Ketoreductase" evidence="4">
    <location>
        <begin position="12"/>
        <end position="192"/>
    </location>
</feature>
<dbReference type="PANTHER" id="PTHR43669">
    <property type="entry name" value="5-KETO-D-GLUCONATE 5-REDUCTASE"/>
    <property type="match status" value="1"/>
</dbReference>
<dbReference type="STRING" id="1424334.W822_05755"/>
<organism evidence="5 6">
    <name type="scientific">Advenella kashmirensis W13003</name>
    <dbReference type="NCBI Taxonomy" id="1424334"/>
    <lineage>
        <taxon>Bacteria</taxon>
        <taxon>Pseudomonadati</taxon>
        <taxon>Pseudomonadota</taxon>
        <taxon>Betaproteobacteria</taxon>
        <taxon>Burkholderiales</taxon>
        <taxon>Alcaligenaceae</taxon>
    </lineage>
</organism>
<evidence type="ECO:0000313" key="5">
    <source>
        <dbReference type="EMBL" id="ETF03640.1"/>
    </source>
</evidence>
<proteinExistence type="inferred from homology"/>
<dbReference type="PRINTS" id="PR00081">
    <property type="entry name" value="GDHRDH"/>
</dbReference>
<accession>V8QWG3</accession>
<evidence type="ECO:0000256" key="3">
    <source>
        <dbReference type="RuleBase" id="RU000363"/>
    </source>
</evidence>
<dbReference type="AlphaFoldDB" id="V8QWG3"/>
<dbReference type="PRINTS" id="PR00080">
    <property type="entry name" value="SDRFAMILY"/>
</dbReference>
<sequence>MHDYDYENLSGRVILVTGGGRGLGAAICETLSKEGAQVAVADINKSTASQVADEITFGGHTAEAYAMDVGDERDIIKTYDNIINRFGHLDAIINNAGIDVTVGIREMKASDWHKVLATNLTGPFLVSKHGLPHLCPGGHIINVASTAARRAWPNASAYHASKWGLMGLTHALHSELRSEGIKVSAVIAGGMRTPFLLDRFPELDAQLLQDPKNVARTIKFVLTQPPETVIPEVMVLPMKESSWP</sequence>
<dbReference type="HOGENOM" id="CLU_010194_2_10_4"/>
<keyword evidence="2" id="KW-0560">Oxidoreductase</keyword>
<dbReference type="FunFam" id="3.40.50.720:FF:000084">
    <property type="entry name" value="Short-chain dehydrogenase reductase"/>
    <property type="match status" value="1"/>
</dbReference>
<protein>
    <submittedName>
        <fullName evidence="5">Short-chain dehydrogenase</fullName>
    </submittedName>
</protein>
<comment type="similarity">
    <text evidence="1 3">Belongs to the short-chain dehydrogenases/reductases (SDR) family.</text>
</comment>
<dbReference type="PATRIC" id="fig|1424334.3.peg.1153"/>
<keyword evidence="6" id="KW-1185">Reference proteome</keyword>
<dbReference type="eggNOG" id="COG4221">
    <property type="taxonomic scope" value="Bacteria"/>
</dbReference>
<evidence type="ECO:0000313" key="6">
    <source>
        <dbReference type="Proteomes" id="UP000018733"/>
    </source>
</evidence>
<gene>
    <name evidence="5" type="ORF">W822_05755</name>
</gene>
<dbReference type="RefSeq" id="WP_024007531.1">
    <property type="nucleotide sequence ID" value="NZ_KI650985.1"/>
</dbReference>
<dbReference type="CDD" id="cd05233">
    <property type="entry name" value="SDR_c"/>
    <property type="match status" value="1"/>
</dbReference>
<dbReference type="InterPro" id="IPR002347">
    <property type="entry name" value="SDR_fam"/>
</dbReference>
<evidence type="ECO:0000256" key="1">
    <source>
        <dbReference type="ARBA" id="ARBA00006484"/>
    </source>
</evidence>
<dbReference type="Proteomes" id="UP000018733">
    <property type="component" value="Unassembled WGS sequence"/>
</dbReference>
<dbReference type="PANTHER" id="PTHR43669:SF3">
    <property type="entry name" value="ALCOHOL DEHYDROGENASE, PUTATIVE (AFU_ORTHOLOGUE AFUA_3G03445)-RELATED"/>
    <property type="match status" value="1"/>
</dbReference>
<dbReference type="Gene3D" id="3.40.50.720">
    <property type="entry name" value="NAD(P)-binding Rossmann-like Domain"/>
    <property type="match status" value="1"/>
</dbReference>
<dbReference type="InterPro" id="IPR036291">
    <property type="entry name" value="NAD(P)-bd_dom_sf"/>
</dbReference>
<evidence type="ECO:0000256" key="2">
    <source>
        <dbReference type="ARBA" id="ARBA00023002"/>
    </source>
</evidence>
<reference evidence="5 6" key="1">
    <citation type="journal article" date="2014" name="Genome Announc.">
        <title>Draft Genome Sequence of Advenella kashmirensis Strain W13003, a Polycyclic Aromatic Hydrocarbon-Degrading Bacterium.</title>
        <authorList>
            <person name="Wang X."/>
            <person name="Jin D."/>
            <person name="Zhou L."/>
            <person name="Wu L."/>
            <person name="An W."/>
            <person name="Zhao L."/>
        </authorList>
    </citation>
    <scope>NUCLEOTIDE SEQUENCE [LARGE SCALE GENOMIC DNA]</scope>
    <source>
        <strain evidence="5 6">W13003</strain>
    </source>
</reference>
<dbReference type="SMART" id="SM00822">
    <property type="entry name" value="PKS_KR"/>
    <property type="match status" value="1"/>
</dbReference>
<dbReference type="OrthoDB" id="196630at2"/>
<evidence type="ECO:0000259" key="4">
    <source>
        <dbReference type="SMART" id="SM00822"/>
    </source>
</evidence>
<dbReference type="SUPFAM" id="SSF51735">
    <property type="entry name" value="NAD(P)-binding Rossmann-fold domains"/>
    <property type="match status" value="1"/>
</dbReference>
<dbReference type="GO" id="GO:0016491">
    <property type="term" value="F:oxidoreductase activity"/>
    <property type="evidence" value="ECO:0007669"/>
    <property type="project" value="UniProtKB-KW"/>
</dbReference>
<name>V8QWG3_9BURK</name>